<keyword evidence="2" id="KW-1133">Transmembrane helix</keyword>
<keyword evidence="3" id="KW-0732">Signal</keyword>
<protein>
    <submittedName>
        <fullName evidence="4">Chitobiase/beta-hexosaminidase C-terminal domain</fullName>
    </submittedName>
</protein>
<feature type="compositionally biased region" description="Low complexity" evidence="1">
    <location>
        <begin position="196"/>
        <end position="210"/>
    </location>
</feature>
<dbReference type="EMBL" id="CAID01000001">
    <property type="protein sequence ID" value="CEF96761.1"/>
    <property type="molecule type" value="Genomic_DNA"/>
</dbReference>
<name>A0A090LYA7_OSTTA</name>
<evidence type="ECO:0000313" key="5">
    <source>
        <dbReference type="Proteomes" id="UP000009170"/>
    </source>
</evidence>
<evidence type="ECO:0000313" key="4">
    <source>
        <dbReference type="EMBL" id="CEF96761.1"/>
    </source>
</evidence>
<dbReference type="GeneID" id="34945526"/>
<evidence type="ECO:0000256" key="3">
    <source>
        <dbReference type="SAM" id="SignalP"/>
    </source>
</evidence>
<dbReference type="RefSeq" id="XP_022838283.1">
    <property type="nucleotide sequence ID" value="XM_022985403.1"/>
</dbReference>
<reference evidence="5" key="1">
    <citation type="journal article" date="2006" name="Proc. Natl. Acad. Sci. U.S.A.">
        <title>Genome analysis of the smallest free-living eukaryote Ostreococcus tauri unveils many unique features.</title>
        <authorList>
            <person name="Derelle E."/>
            <person name="Ferraz C."/>
            <person name="Rombauts S."/>
            <person name="Rouze P."/>
            <person name="Worden A.Z."/>
            <person name="Robbens S."/>
            <person name="Partensky F."/>
            <person name="Degroeve S."/>
            <person name="Echeynie S."/>
            <person name="Cooke R."/>
            <person name="Saeys Y."/>
            <person name="Wuyts J."/>
            <person name="Jabbari K."/>
            <person name="Bowler C."/>
            <person name="Panaud O."/>
            <person name="Piegu B."/>
            <person name="Ball S.G."/>
            <person name="Ral J.-P."/>
            <person name="Bouget F.-Y."/>
            <person name="Piganeau G."/>
            <person name="De Baets B."/>
            <person name="Picard A."/>
            <person name="Delseny M."/>
            <person name="Demaille J."/>
            <person name="Van de Peer Y."/>
            <person name="Moreau H."/>
        </authorList>
    </citation>
    <scope>NUCLEOTIDE SEQUENCE [LARGE SCALE GENOMIC DNA]</scope>
    <source>
        <strain evidence="5">OTTH 0595 / CCAP 157/2 / RCC745</strain>
    </source>
</reference>
<proteinExistence type="predicted"/>
<evidence type="ECO:0000256" key="2">
    <source>
        <dbReference type="SAM" id="Phobius"/>
    </source>
</evidence>
<keyword evidence="5" id="KW-1185">Reference proteome</keyword>
<feature type="signal peptide" evidence="3">
    <location>
        <begin position="1"/>
        <end position="21"/>
    </location>
</feature>
<sequence length="218" mass="22446">MRRRVAFACVFALGAIAVAQASIAFDPPSGTTSARGGVRVKMTSSNAPAEEIFYTLDESAPAIGGETTKRYTEDGVDLPIGTWIVKAAPRVNGSLGDVSVASYEVRRRGESDGAPLTLGSALGVALLLVMGLFGFVVFAGVCTAGFNALFGKTAPTMRGPGVSDPRTSTESSAELGQLPSGFRNNPAVASADDAGTSRLITRSSSLSNLTPTRLGKKD</sequence>
<accession>A0A090LYA7</accession>
<gene>
    <name evidence="4" type="ORF">OT_ostta01g04180</name>
</gene>
<dbReference type="KEGG" id="ota:OT_ostta01g04180"/>
<evidence type="ECO:0000256" key="1">
    <source>
        <dbReference type="SAM" id="MobiDB-lite"/>
    </source>
</evidence>
<reference evidence="4 5" key="2">
    <citation type="journal article" date="2014" name="BMC Genomics">
        <title>An improved genome of the model marine alga Ostreococcus tauri unfolds by assessing Illumina de novo assemblies.</title>
        <authorList>
            <person name="Blanc-Mathieu R."/>
            <person name="Verhelst B."/>
            <person name="Derelle E."/>
            <person name="Rombauts S."/>
            <person name="Bouget F.Y."/>
            <person name="Carre I."/>
            <person name="Chateau A."/>
            <person name="Eyre-Walker A."/>
            <person name="Grimsley N."/>
            <person name="Moreau H."/>
            <person name="Piegu B."/>
            <person name="Rivals E."/>
            <person name="Schackwitz W."/>
            <person name="Van de Peer Y."/>
            <person name="Piganeau G."/>
        </authorList>
    </citation>
    <scope>NUCLEOTIDE SEQUENCE [LARGE SCALE GENOMIC DNA]</scope>
    <source>
        <strain evidence="5">OTTH 0595 / CCAP 157/2 / RCC745</strain>
    </source>
</reference>
<comment type="caution">
    <text evidence="4">The sequence shown here is derived from an EMBL/GenBank/DDBJ whole genome shotgun (WGS) entry which is preliminary data.</text>
</comment>
<dbReference type="InParanoid" id="A0A090LYA7"/>
<feature type="compositionally biased region" description="Polar residues" evidence="1">
    <location>
        <begin position="165"/>
        <end position="174"/>
    </location>
</feature>
<dbReference type="Proteomes" id="UP000009170">
    <property type="component" value="Unassembled WGS sequence"/>
</dbReference>
<feature type="transmembrane region" description="Helical" evidence="2">
    <location>
        <begin position="121"/>
        <end position="150"/>
    </location>
</feature>
<organism evidence="4 5">
    <name type="scientific">Ostreococcus tauri</name>
    <name type="common">Marine green alga</name>
    <dbReference type="NCBI Taxonomy" id="70448"/>
    <lineage>
        <taxon>Eukaryota</taxon>
        <taxon>Viridiplantae</taxon>
        <taxon>Chlorophyta</taxon>
        <taxon>Mamiellophyceae</taxon>
        <taxon>Mamiellales</taxon>
        <taxon>Bathycoccaceae</taxon>
        <taxon>Ostreococcus</taxon>
    </lineage>
</organism>
<dbReference type="AlphaFoldDB" id="A0A090LYA7"/>
<feature type="chain" id="PRO_5001859092" evidence="3">
    <location>
        <begin position="22"/>
        <end position="218"/>
    </location>
</feature>
<keyword evidence="2" id="KW-0472">Membrane</keyword>
<feature type="region of interest" description="Disordered" evidence="1">
    <location>
        <begin position="155"/>
        <end position="218"/>
    </location>
</feature>
<keyword evidence="2" id="KW-0812">Transmembrane</keyword>